<dbReference type="InterPro" id="IPR047122">
    <property type="entry name" value="Trans-enoyl_RdTase-like"/>
</dbReference>
<dbReference type="VEuPathDB" id="FungiDB:FOMG_02204"/>
<dbReference type="Proteomes" id="UP000285860">
    <property type="component" value="Unassembled WGS sequence"/>
</dbReference>
<comment type="similarity">
    <text evidence="1">Belongs to the zinc-containing alcohol dehydrogenase family.</text>
</comment>
<dbReference type="EMBL" id="MRCY01000154">
    <property type="protein sequence ID" value="RKK94139.1"/>
    <property type="molecule type" value="Genomic_DNA"/>
</dbReference>
<dbReference type="Gene3D" id="3.90.180.10">
    <property type="entry name" value="Medium-chain alcohol dehydrogenases, catalytic domain"/>
    <property type="match status" value="2"/>
</dbReference>
<dbReference type="AlphaFoldDB" id="A0A420PNJ4"/>
<evidence type="ECO:0000313" key="5">
    <source>
        <dbReference type="Proteomes" id="UP000285860"/>
    </source>
</evidence>
<evidence type="ECO:0000313" key="4">
    <source>
        <dbReference type="EMBL" id="RKK94139.1"/>
    </source>
</evidence>
<dbReference type="GO" id="GO:0005634">
    <property type="term" value="C:nucleus"/>
    <property type="evidence" value="ECO:0007669"/>
    <property type="project" value="InterPro"/>
</dbReference>
<dbReference type="VEuPathDB" id="FungiDB:FOC4_g10010518"/>
<dbReference type="GO" id="GO:0003676">
    <property type="term" value="F:nucleic acid binding"/>
    <property type="evidence" value="ECO:0007669"/>
    <property type="project" value="InterPro"/>
</dbReference>
<sequence length="281" mass="30766">MTTNIPGPALYADNEGNVVVRRDLPAPTPAEGEILIEVLFSGSNPSDLRLVNYIGFRNFVLGPPIGIFKVPANLPLPDAAALTTVVQTANDALFHLFKLPLPSSDHGHIEGTLVVWGGGTAVGMSAHSPGTVDDMYDYGRPRIGVAHFFAHDIPTSIAKANLIVGGQDVLVWSGLQGTIGVLIPFVTREDAEFFHTLEMQMRTLDLSPVGRDHLMYRSYYESIKGFIDGDLCERYRLLPADKKQQIANELDRSVRDIERKVSVLFILIFFFPSTPGIGSAY</sequence>
<dbReference type="VEuPathDB" id="FungiDB:FOC1_g10013586"/>
<organism evidence="4 5">
    <name type="scientific">Fusarium oxysporum</name>
    <name type="common">Fusarium vascular wilt</name>
    <dbReference type="NCBI Taxonomy" id="5507"/>
    <lineage>
        <taxon>Eukaryota</taxon>
        <taxon>Fungi</taxon>
        <taxon>Dikarya</taxon>
        <taxon>Ascomycota</taxon>
        <taxon>Pezizomycotina</taxon>
        <taxon>Sordariomycetes</taxon>
        <taxon>Hypocreomycetidae</taxon>
        <taxon>Hypocreales</taxon>
        <taxon>Nectriaceae</taxon>
        <taxon>Fusarium</taxon>
        <taxon>Fusarium oxysporum species complex</taxon>
    </lineage>
</organism>
<protein>
    <recommendedName>
        <fullName evidence="3">RSE1/DDB1/CPSF1 C-terminal domain-containing protein</fullName>
    </recommendedName>
</protein>
<dbReference type="VEuPathDB" id="FungiDB:FOZG_02186"/>
<proteinExistence type="inferred from homology"/>
<dbReference type="Gene3D" id="1.10.150.910">
    <property type="match status" value="1"/>
</dbReference>
<gene>
    <name evidence="4" type="ORF">BFJ68_g15296</name>
</gene>
<dbReference type="VEuPathDB" id="FungiDB:HZS61_010071"/>
<dbReference type="GO" id="GO:0016651">
    <property type="term" value="F:oxidoreductase activity, acting on NAD(P)H"/>
    <property type="evidence" value="ECO:0007669"/>
    <property type="project" value="InterPro"/>
</dbReference>
<dbReference type="VEuPathDB" id="FungiDB:FOXG_01360"/>
<dbReference type="VEuPathDB" id="FungiDB:FOMG_02203"/>
<feature type="domain" description="RSE1/DDB1/CPSF1 C-terminal" evidence="3">
    <location>
        <begin position="145"/>
        <end position="235"/>
    </location>
</feature>
<dbReference type="VEuPathDB" id="FungiDB:FOIG_11132"/>
<evidence type="ECO:0000259" key="3">
    <source>
        <dbReference type="Pfam" id="PF03178"/>
    </source>
</evidence>
<keyword evidence="2" id="KW-0560">Oxidoreductase</keyword>
<name>A0A420PNJ4_FUSOX</name>
<accession>A0A420PNJ4</accession>
<dbReference type="InterPro" id="IPR011032">
    <property type="entry name" value="GroES-like_sf"/>
</dbReference>
<dbReference type="Gene3D" id="3.40.50.720">
    <property type="entry name" value="NAD(P)-binding Rossmann-like Domain"/>
    <property type="match status" value="1"/>
</dbReference>
<reference evidence="4 5" key="1">
    <citation type="journal article" date="2018" name="Sci. Rep.">
        <title>Characterisation of pathogen-specific regions and novel effector candidates in Fusarium oxysporum f. sp. cepae.</title>
        <authorList>
            <person name="Armitage A.D."/>
            <person name="Taylor A."/>
            <person name="Sobczyk M.K."/>
            <person name="Baxter L."/>
            <person name="Greenfield B.P."/>
            <person name="Bates H.J."/>
            <person name="Wilson F."/>
            <person name="Jackson A.C."/>
            <person name="Ott S."/>
            <person name="Harrison R.J."/>
            <person name="Clarkson J.P."/>
        </authorList>
    </citation>
    <scope>NUCLEOTIDE SEQUENCE [LARGE SCALE GENOMIC DNA]</scope>
    <source>
        <strain evidence="4 5">Fo_A28</strain>
    </source>
</reference>
<dbReference type="VEuPathDB" id="FungiDB:HZS61_001690"/>
<dbReference type="Pfam" id="PF03178">
    <property type="entry name" value="CPSF_A"/>
    <property type="match status" value="1"/>
</dbReference>
<dbReference type="PANTHER" id="PTHR45348">
    <property type="entry name" value="HYPOTHETICAL OXIDOREDUCTASE (EUROFUNG)"/>
    <property type="match status" value="1"/>
</dbReference>
<evidence type="ECO:0000256" key="2">
    <source>
        <dbReference type="ARBA" id="ARBA00023002"/>
    </source>
</evidence>
<dbReference type="PANTHER" id="PTHR45348:SF7">
    <property type="entry name" value="ZINC BINDING OXIDOREDUCTASE, PUTATIVE-RELATED"/>
    <property type="match status" value="1"/>
</dbReference>
<dbReference type="VEuPathDB" id="FungiDB:FOXG_18077"/>
<evidence type="ECO:0000256" key="1">
    <source>
        <dbReference type="ARBA" id="ARBA00008072"/>
    </source>
</evidence>
<comment type="caution">
    <text evidence="4">The sequence shown here is derived from an EMBL/GenBank/DDBJ whole genome shotgun (WGS) entry which is preliminary data.</text>
</comment>
<dbReference type="InterPro" id="IPR004871">
    <property type="entry name" value="RSE1/DDB1/CPSF1_C"/>
</dbReference>
<dbReference type="SUPFAM" id="SSF50129">
    <property type="entry name" value="GroES-like"/>
    <property type="match status" value="1"/>
</dbReference>